<comment type="caution">
    <text evidence="2">The sequence shown here is derived from an EMBL/GenBank/DDBJ whole genome shotgun (WGS) entry which is preliminary data.</text>
</comment>
<dbReference type="EMBL" id="JARKIB010000037">
    <property type="protein sequence ID" value="KAJ7760483.1"/>
    <property type="molecule type" value="Genomic_DNA"/>
</dbReference>
<sequence>MKRDLRSRLLTNIVQLSLISSQNDSQSTAALEYALTGIDTGSLALIGGLTEEDIQRFAQSSTLMLDINRLISEETNAILRLIANYWDSSSSDSDGTTGSSSRDLVHDMQTRLEKIKGLDADGDPASERIVRLLQRVHEIHPRLQQRLTYALERFPTEMESRSAANDDLLAMAIEASLVKISLVRAQALDLVYNYHSQKNPELHMRHALSAAHTKLKDDEREMEEEERKLDRELAQYQTLLDMVDGGGSGGFRQIVADTARVEKETEECKKDLRRLGWTGED</sequence>
<accession>A0AAD7NHR5</accession>
<evidence type="ECO:0000256" key="1">
    <source>
        <dbReference type="SAM" id="Coils"/>
    </source>
</evidence>
<feature type="coiled-coil region" evidence="1">
    <location>
        <begin position="208"/>
        <end position="242"/>
    </location>
</feature>
<reference evidence="2" key="1">
    <citation type="submission" date="2023-03" db="EMBL/GenBank/DDBJ databases">
        <title>Massive genome expansion in bonnet fungi (Mycena s.s.) driven by repeated elements and novel gene families across ecological guilds.</title>
        <authorList>
            <consortium name="Lawrence Berkeley National Laboratory"/>
            <person name="Harder C.B."/>
            <person name="Miyauchi S."/>
            <person name="Viragh M."/>
            <person name="Kuo A."/>
            <person name="Thoen E."/>
            <person name="Andreopoulos B."/>
            <person name="Lu D."/>
            <person name="Skrede I."/>
            <person name="Drula E."/>
            <person name="Henrissat B."/>
            <person name="Morin E."/>
            <person name="Kohler A."/>
            <person name="Barry K."/>
            <person name="LaButti K."/>
            <person name="Morin E."/>
            <person name="Salamov A."/>
            <person name="Lipzen A."/>
            <person name="Mereny Z."/>
            <person name="Hegedus B."/>
            <person name="Baldrian P."/>
            <person name="Stursova M."/>
            <person name="Weitz H."/>
            <person name="Taylor A."/>
            <person name="Grigoriev I.V."/>
            <person name="Nagy L.G."/>
            <person name="Martin F."/>
            <person name="Kauserud H."/>
        </authorList>
    </citation>
    <scope>NUCLEOTIDE SEQUENCE</scope>
    <source>
        <strain evidence="2">CBHHK182m</strain>
    </source>
</reference>
<evidence type="ECO:0000313" key="3">
    <source>
        <dbReference type="Proteomes" id="UP001215598"/>
    </source>
</evidence>
<keyword evidence="3" id="KW-1185">Reference proteome</keyword>
<dbReference type="Proteomes" id="UP001215598">
    <property type="component" value="Unassembled WGS sequence"/>
</dbReference>
<keyword evidence="1" id="KW-0175">Coiled coil</keyword>
<protein>
    <submittedName>
        <fullName evidence="2">Uncharacterized protein</fullName>
    </submittedName>
</protein>
<name>A0AAD7NHR5_9AGAR</name>
<organism evidence="2 3">
    <name type="scientific">Mycena metata</name>
    <dbReference type="NCBI Taxonomy" id="1033252"/>
    <lineage>
        <taxon>Eukaryota</taxon>
        <taxon>Fungi</taxon>
        <taxon>Dikarya</taxon>
        <taxon>Basidiomycota</taxon>
        <taxon>Agaricomycotina</taxon>
        <taxon>Agaricomycetes</taxon>
        <taxon>Agaricomycetidae</taxon>
        <taxon>Agaricales</taxon>
        <taxon>Marasmiineae</taxon>
        <taxon>Mycenaceae</taxon>
        <taxon>Mycena</taxon>
    </lineage>
</organism>
<gene>
    <name evidence="2" type="ORF">B0H16DRAFT_574409</name>
</gene>
<proteinExistence type="predicted"/>
<dbReference type="AlphaFoldDB" id="A0AAD7NHR5"/>
<evidence type="ECO:0000313" key="2">
    <source>
        <dbReference type="EMBL" id="KAJ7760483.1"/>
    </source>
</evidence>